<protein>
    <recommendedName>
        <fullName evidence="3">Nephrocystin 3-like N-terminal domain-containing protein</fullName>
    </recommendedName>
</protein>
<dbReference type="PANTHER" id="PTHR10039">
    <property type="entry name" value="AMELOGENIN"/>
    <property type="match status" value="1"/>
</dbReference>
<feature type="compositionally biased region" description="Low complexity" evidence="2">
    <location>
        <begin position="39"/>
        <end position="48"/>
    </location>
</feature>
<evidence type="ECO:0000256" key="2">
    <source>
        <dbReference type="SAM" id="MobiDB-lite"/>
    </source>
</evidence>
<comment type="caution">
    <text evidence="4">The sequence shown here is derived from an EMBL/GenBank/DDBJ whole genome shotgun (WGS) entry which is preliminary data.</text>
</comment>
<dbReference type="InterPro" id="IPR027417">
    <property type="entry name" value="P-loop_NTPase"/>
</dbReference>
<dbReference type="EMBL" id="JABXXO010000004">
    <property type="protein sequence ID" value="KAF7778422.1"/>
    <property type="molecule type" value="Genomic_DNA"/>
</dbReference>
<dbReference type="Proteomes" id="UP000629468">
    <property type="component" value="Unassembled WGS sequence"/>
</dbReference>
<keyword evidence="1" id="KW-0677">Repeat</keyword>
<name>A0A8H7F5T1_AGABI</name>
<dbReference type="Pfam" id="PF24883">
    <property type="entry name" value="NPHP3_N"/>
    <property type="match status" value="1"/>
</dbReference>
<evidence type="ECO:0000313" key="5">
    <source>
        <dbReference type="Proteomes" id="UP000629468"/>
    </source>
</evidence>
<dbReference type="InterPro" id="IPR056884">
    <property type="entry name" value="NPHP3-like_N"/>
</dbReference>
<sequence length="736" mass="83037">MHSCLSQCLPFLRSRRSSPSNHLYTVQALRPLPYELMTPPQQSLSSGPLIPPSGPVSPQQQHQNQGMFHQANDFTVMGTFIEGNVIHNNVTSNQFMKEFLEKTIPGAQFDSSERDPPPRCHPTTRLAILDRCLSFIRNCDGKQKIRWVVGAAGVGKSAVMQSVVESPELPVSCHASVFFSINGRNDATKAIATISYQFAVKSEVYRQVIENEISRDPSLLQSSMEKQFNKLIVEPFIHEPQLDSAGRVLIIIDGLDECNHPRIQLNLLRHICNLCIKYPSSPLVWLIASRPETHITSFFARAEITPIYEKVDIPVDSDEGRADVEWFLRDEFTEMKKVIDSLDPQWPKEQDLRKLANASGGLFAYAQTVIRYIGYSTTGSPTLQFSDVLNVIDNHPMTDVPREDHPMASLDALYARILSNVPSRIMINTRKLLLVLASGWNSVLPQPRPLFTEANFIVLCNWLGMTADEAYAALNHLRSVLRVPGRDKAHKQILESFHKSFIDYVSDFTRSGFSPHIKREAQRLKNQCAFRILKEAPDGIDFFGAGYSMRYCTINPGPGTGDKIALSWPVVDGYIGWDNCKTRLNVYKLAIGEVITGIKRGDQTFQNEFCIRLLTTGLEVYDMGFPFRALCDLLFDESRRDGFMMHGILKQMPLKAVNTSIIFDVVKLHFRRPATGAVTNVPHPQNSSCDHEWDSEWQEGKDQDSKTTFVWGKQFGSVMGKSFTSNRKLVTCSQQQ</sequence>
<dbReference type="Gene3D" id="3.40.50.300">
    <property type="entry name" value="P-loop containing nucleotide triphosphate hydrolases"/>
    <property type="match status" value="1"/>
</dbReference>
<dbReference type="PANTHER" id="PTHR10039:SF17">
    <property type="entry name" value="FUNGAL STAND N-TERMINAL GOODBYE DOMAIN-CONTAINING PROTEIN-RELATED"/>
    <property type="match status" value="1"/>
</dbReference>
<dbReference type="AlphaFoldDB" id="A0A8H7F5T1"/>
<feature type="region of interest" description="Disordered" evidence="2">
    <location>
        <begin position="38"/>
        <end position="62"/>
    </location>
</feature>
<evidence type="ECO:0000313" key="4">
    <source>
        <dbReference type="EMBL" id="KAF7778422.1"/>
    </source>
</evidence>
<dbReference type="SUPFAM" id="SSF52540">
    <property type="entry name" value="P-loop containing nucleoside triphosphate hydrolases"/>
    <property type="match status" value="1"/>
</dbReference>
<feature type="domain" description="Nephrocystin 3-like N-terminal" evidence="3">
    <location>
        <begin position="140"/>
        <end position="290"/>
    </location>
</feature>
<evidence type="ECO:0000256" key="1">
    <source>
        <dbReference type="ARBA" id="ARBA00022737"/>
    </source>
</evidence>
<organism evidence="4 5">
    <name type="scientific">Agaricus bisporus var. burnettii</name>
    <dbReference type="NCBI Taxonomy" id="192524"/>
    <lineage>
        <taxon>Eukaryota</taxon>
        <taxon>Fungi</taxon>
        <taxon>Dikarya</taxon>
        <taxon>Basidiomycota</taxon>
        <taxon>Agaricomycotina</taxon>
        <taxon>Agaricomycetes</taxon>
        <taxon>Agaricomycetidae</taxon>
        <taxon>Agaricales</taxon>
        <taxon>Agaricineae</taxon>
        <taxon>Agaricaceae</taxon>
        <taxon>Agaricus</taxon>
    </lineage>
</organism>
<evidence type="ECO:0000259" key="3">
    <source>
        <dbReference type="Pfam" id="PF24883"/>
    </source>
</evidence>
<gene>
    <name evidence="4" type="ORF">Agabi119p4_2767</name>
</gene>
<accession>A0A8H7F5T1</accession>
<reference evidence="4 5" key="1">
    <citation type="journal article" name="Sci. Rep.">
        <title>Telomere-to-telomere assembled and centromere annotated genomes of the two main subspecies of the button mushroom Agaricus bisporus reveal especially polymorphic chromosome ends.</title>
        <authorList>
            <person name="Sonnenberg A.S.M."/>
            <person name="Sedaghat-Telgerd N."/>
            <person name="Lavrijssen B."/>
            <person name="Ohm R.A."/>
            <person name="Hendrickx P.M."/>
            <person name="Scholtmeijer K."/>
            <person name="Baars J.J.P."/>
            <person name="van Peer A."/>
        </authorList>
    </citation>
    <scope>NUCLEOTIDE SEQUENCE [LARGE SCALE GENOMIC DNA]</scope>
    <source>
        <strain evidence="4 5">H119_p4</strain>
    </source>
</reference>
<proteinExistence type="predicted"/>